<dbReference type="InterPro" id="IPR012340">
    <property type="entry name" value="NA-bd_OB-fold"/>
</dbReference>
<dbReference type="SUPFAM" id="SSF56091">
    <property type="entry name" value="DNA ligase/mRNA capping enzyme, catalytic domain"/>
    <property type="match status" value="1"/>
</dbReference>
<dbReference type="PROSITE" id="PS50056">
    <property type="entry name" value="TYR_PHOSPHATASE_2"/>
    <property type="match status" value="1"/>
</dbReference>
<feature type="region of interest" description="Disordered" evidence="14">
    <location>
        <begin position="195"/>
        <end position="276"/>
    </location>
</feature>
<evidence type="ECO:0000259" key="15">
    <source>
        <dbReference type="PROSITE" id="PS50056"/>
    </source>
</evidence>
<keyword evidence="4 10" id="KW-0548">Nucleotidyltransferase</keyword>
<keyword evidence="3 10" id="KW-0808">Transferase</keyword>
<comment type="function">
    <text evidence="10">Bifunctional mRNA-capping enzyme exhibiting RNA 5'-triphosphate monophosphatase activity in the N-terminal part and mRNA guanylyltransferase activity in the C-terminal part. Catalyzes the first two steps of cap formation: by removing the gamma-phosphate from the 5'-triphosphate end of nascent mRNA to yield a diphosphate end, and by transferring the GMP moiety of GTP to the 5'-diphosphate terminus of RNA via a covalent enzyme-GMP reaction intermediate.</text>
</comment>
<evidence type="ECO:0000256" key="7">
    <source>
        <dbReference type="ARBA" id="ARBA00023134"/>
    </source>
</evidence>
<dbReference type="InterPro" id="IPR016130">
    <property type="entry name" value="Tyr_Pase_AS"/>
</dbReference>
<proteinExistence type="inferred from homology"/>
<keyword evidence="7 10" id="KW-0342">GTP-binding</keyword>
<dbReference type="InterPro" id="IPR017074">
    <property type="entry name" value="mRNA_cap_enz_bifunc"/>
</dbReference>
<feature type="active site" description="N6-GMP-lysine intermediate" evidence="12">
    <location>
        <position position="338"/>
    </location>
</feature>
<dbReference type="InterPro" id="IPR051029">
    <property type="entry name" value="mRNA_Capping_Enz/RNA_Phosphat"/>
</dbReference>
<feature type="domain" description="Tyrosine specific protein phosphatases" evidence="15">
    <location>
        <begin position="107"/>
        <end position="174"/>
    </location>
</feature>
<dbReference type="GO" id="GO:0004651">
    <property type="term" value="F:polynucleotide 5'-phosphatase activity"/>
    <property type="evidence" value="ECO:0007669"/>
    <property type="project" value="UniProtKB-UniRule"/>
</dbReference>
<dbReference type="GO" id="GO:0005525">
    <property type="term" value="F:GTP binding"/>
    <property type="evidence" value="ECO:0007669"/>
    <property type="project" value="UniProtKB-UniRule"/>
</dbReference>
<dbReference type="PANTHER" id="PTHR10367">
    <property type="entry name" value="MRNA-CAPPING ENZYME"/>
    <property type="match status" value="1"/>
</dbReference>
<dbReference type="EMBL" id="GGFM01002585">
    <property type="protein sequence ID" value="MBW23336.1"/>
    <property type="molecule type" value="Transcribed_RNA"/>
</dbReference>
<dbReference type="SUPFAM" id="SSF50249">
    <property type="entry name" value="Nucleic acid-binding proteins"/>
    <property type="match status" value="1"/>
</dbReference>
<evidence type="ECO:0000313" key="16">
    <source>
        <dbReference type="EMBL" id="MBW23336.1"/>
    </source>
</evidence>
<dbReference type="EC" id="3.6.1.74" evidence="10"/>
<dbReference type="GO" id="GO:0006370">
    <property type="term" value="P:7-methylguanosine mRNA capping"/>
    <property type="evidence" value="ECO:0007669"/>
    <property type="project" value="UniProtKB-UniRule"/>
</dbReference>
<keyword evidence="2 10" id="KW-0507">mRNA processing</keyword>
<feature type="binding site" evidence="13">
    <location>
        <begin position="504"/>
        <end position="506"/>
    </location>
    <ligand>
        <name>GTP</name>
        <dbReference type="ChEBI" id="CHEBI:37565"/>
    </ligand>
</feature>
<dbReference type="Gene3D" id="2.40.50.140">
    <property type="entry name" value="Nucleic acid-binding proteins"/>
    <property type="match status" value="1"/>
</dbReference>
<keyword evidence="6 10" id="KW-0506">mRNA capping</keyword>
<dbReference type="FunFam" id="3.30.470.30:FF:000040">
    <property type="entry name" value="mRNA-capping enzyme"/>
    <property type="match status" value="1"/>
</dbReference>
<dbReference type="EC" id="2.7.7.50" evidence="10"/>
<comment type="catalytic activity">
    <reaction evidence="10">
        <text>a 5'-end triphospho-ribonucleoside in mRNA + H2O = a 5'-end diphospho-ribonucleoside in mRNA + phosphate + H(+)</text>
        <dbReference type="Rhea" id="RHEA:67004"/>
        <dbReference type="Rhea" id="RHEA-COMP:17164"/>
        <dbReference type="Rhea" id="RHEA-COMP:17165"/>
        <dbReference type="ChEBI" id="CHEBI:15377"/>
        <dbReference type="ChEBI" id="CHEBI:15378"/>
        <dbReference type="ChEBI" id="CHEBI:43474"/>
        <dbReference type="ChEBI" id="CHEBI:167616"/>
        <dbReference type="ChEBI" id="CHEBI:167618"/>
        <dbReference type="EC" id="3.6.1.74"/>
    </reaction>
</comment>
<sequence length="625" mass="71709">MSRGPGPIPNRWLRCPRKSDSLIAERFLAFKTPLKGEFQSQMPIECSFTPSMLFDLMRRHKVKIGLWIDLTNTNRFYDRHEIEDAGSQYIKLQCRGHGETPSREQAKAFIEIVEEFIQDHPLDAVGVHCTHGFNRTGFLIVSYMVERMDCAVDAAVMAFAQARPPGIYKQDYISELFRRYGDEEDAPLAPELPTWSLEYDDSDRPNHQLQHQQQQQQQDLDEDDQIEGEQTSSDRGRATKRGAGELDGENGGGAGGGGGGGSRSHKRKRPSYNPNAVFMEGVPQVTLVQDVTLIARLQDRVRNMCGGTMQGFSGAQPVSMDMQNIRFLTEIPYRVSWKADGTRYMMLILRENEIYFFDRDNSVFAVHGIRFPALDDPSRHLVDTLVDGEMVIDKVGKEQIPRYLVYDIIYFANREVRKRPFYPDRLGLIQRELIDSRTRAIQKGLIDRKQEPFGVRQKQFWDITQSKSLLGPKFTQTLGHEPDGLIYQPTLDPYTPGVCPRVLKWKPHDMNSIDFRLQIQDEAKPGCLPRKVGLLFVGGMDHPYAEIKLTKELRQLQNKIIECKYDGGWVLMRERTDKSFPNSYETARSVWESIRNPVTADRLLSLIDKEGYRSDSERMPPPRPQ</sequence>
<evidence type="ECO:0000256" key="10">
    <source>
        <dbReference type="PIRNR" id="PIRNR036958"/>
    </source>
</evidence>
<evidence type="ECO:0000256" key="9">
    <source>
        <dbReference type="ARBA" id="ARBA00044624"/>
    </source>
</evidence>
<name>A0A2M3Z496_9DIPT</name>
<keyword evidence="5 10" id="KW-0547">Nucleotide-binding</keyword>
<dbReference type="Gene3D" id="3.30.1490.430">
    <property type="match status" value="1"/>
</dbReference>
<dbReference type="FunFam" id="2.40.50.140:FF:000291">
    <property type="entry name" value="mRNA-capping enzyme"/>
    <property type="match status" value="1"/>
</dbReference>
<feature type="binding site" evidence="13">
    <location>
        <begin position="573"/>
        <end position="578"/>
    </location>
    <ligand>
        <name>GTP</name>
        <dbReference type="ChEBI" id="CHEBI:37565"/>
    </ligand>
</feature>
<dbReference type="Pfam" id="PF00782">
    <property type="entry name" value="DSPc"/>
    <property type="match status" value="1"/>
</dbReference>
<dbReference type="InterPro" id="IPR001339">
    <property type="entry name" value="mRNA_cap_enzyme_adenylation"/>
</dbReference>
<evidence type="ECO:0000256" key="5">
    <source>
        <dbReference type="ARBA" id="ARBA00022741"/>
    </source>
</evidence>
<dbReference type="Pfam" id="PF01331">
    <property type="entry name" value="mRNA_cap_enzyme"/>
    <property type="match status" value="1"/>
</dbReference>
<evidence type="ECO:0000256" key="14">
    <source>
        <dbReference type="SAM" id="MobiDB-lite"/>
    </source>
</evidence>
<dbReference type="SUPFAM" id="SSF52799">
    <property type="entry name" value="(Phosphotyrosine protein) phosphatases II"/>
    <property type="match status" value="1"/>
</dbReference>
<evidence type="ECO:0000256" key="8">
    <source>
        <dbReference type="ARBA" id="ARBA00023242"/>
    </source>
</evidence>
<dbReference type="Gene3D" id="3.90.190.10">
    <property type="entry name" value="Protein tyrosine phosphatase superfamily"/>
    <property type="match status" value="1"/>
</dbReference>
<dbReference type="PIRSF" id="PIRSF036958">
    <property type="entry name" value="mRNA_capping_HCE"/>
    <property type="match status" value="1"/>
</dbReference>
<dbReference type="GO" id="GO:0005524">
    <property type="term" value="F:ATP binding"/>
    <property type="evidence" value="ECO:0007669"/>
    <property type="project" value="InterPro"/>
</dbReference>
<dbReference type="InterPro" id="IPR029021">
    <property type="entry name" value="Prot-tyrosine_phosphatase-like"/>
</dbReference>
<dbReference type="CDD" id="cd17664">
    <property type="entry name" value="Mce1_N"/>
    <property type="match status" value="1"/>
</dbReference>
<keyword evidence="8 10" id="KW-0539">Nucleus</keyword>
<evidence type="ECO:0000256" key="2">
    <source>
        <dbReference type="ARBA" id="ARBA00022664"/>
    </source>
</evidence>
<organism evidence="16">
    <name type="scientific">Anopheles braziliensis</name>
    <dbReference type="NCBI Taxonomy" id="58242"/>
    <lineage>
        <taxon>Eukaryota</taxon>
        <taxon>Metazoa</taxon>
        <taxon>Ecdysozoa</taxon>
        <taxon>Arthropoda</taxon>
        <taxon>Hexapoda</taxon>
        <taxon>Insecta</taxon>
        <taxon>Pterygota</taxon>
        <taxon>Neoptera</taxon>
        <taxon>Endopterygota</taxon>
        <taxon>Diptera</taxon>
        <taxon>Nematocera</taxon>
        <taxon>Culicoidea</taxon>
        <taxon>Culicidae</taxon>
        <taxon>Anophelinae</taxon>
        <taxon>Anopheles</taxon>
    </lineage>
</organism>
<dbReference type="PROSITE" id="PS00383">
    <property type="entry name" value="TYR_PHOSPHATASE_1"/>
    <property type="match status" value="1"/>
</dbReference>
<dbReference type="PANTHER" id="PTHR10367:SF17">
    <property type="entry name" value="MRNA-CAPPING ENZYME"/>
    <property type="match status" value="1"/>
</dbReference>
<dbReference type="InterPro" id="IPR013846">
    <property type="entry name" value="mRNA_cap_enzyme_C"/>
</dbReference>
<dbReference type="Pfam" id="PF03919">
    <property type="entry name" value="mRNA_cap_C"/>
    <property type="match status" value="1"/>
</dbReference>
<dbReference type="Gene3D" id="3.30.470.30">
    <property type="entry name" value="DNA ligase/mRNA capping enzyme"/>
    <property type="match status" value="1"/>
</dbReference>
<dbReference type="FunFam" id="3.90.190.10:FF:000040">
    <property type="entry name" value="mRNA-capping enzyme"/>
    <property type="match status" value="1"/>
</dbReference>
<dbReference type="GO" id="GO:0004721">
    <property type="term" value="F:phosphoprotein phosphatase activity"/>
    <property type="evidence" value="ECO:0007669"/>
    <property type="project" value="UniProtKB-UniRule"/>
</dbReference>
<dbReference type="GO" id="GO:0005634">
    <property type="term" value="C:nucleus"/>
    <property type="evidence" value="ECO:0007669"/>
    <property type="project" value="UniProtKB-SubCell"/>
</dbReference>
<evidence type="ECO:0000256" key="12">
    <source>
        <dbReference type="PIRSR" id="PIRSR036958-2"/>
    </source>
</evidence>
<feature type="active site" description="Phosphocysteine intermediate" evidence="11">
    <location>
        <position position="129"/>
    </location>
</feature>
<evidence type="ECO:0000256" key="13">
    <source>
        <dbReference type="PIRSR" id="PIRSR036958-3"/>
    </source>
</evidence>
<feature type="compositionally biased region" description="Gly residues" evidence="14">
    <location>
        <begin position="249"/>
        <end position="262"/>
    </location>
</feature>
<dbReference type="InterPro" id="IPR000340">
    <property type="entry name" value="Dual-sp_phosphatase_cat-dom"/>
</dbReference>
<feature type="compositionally biased region" description="Low complexity" evidence="14">
    <location>
        <begin position="207"/>
        <end position="218"/>
    </location>
</feature>
<comment type="catalytic activity">
    <reaction evidence="9">
        <text>a 5'-end diphospho-ribonucleoside in mRNA + GTP + H(+) = a 5'-end (5'-triphosphoguanosine)-ribonucleoside in mRNA + diphosphate</text>
        <dbReference type="Rhea" id="RHEA:67012"/>
        <dbReference type="Rhea" id="RHEA-COMP:17165"/>
        <dbReference type="Rhea" id="RHEA-COMP:17166"/>
        <dbReference type="ChEBI" id="CHEBI:15378"/>
        <dbReference type="ChEBI" id="CHEBI:33019"/>
        <dbReference type="ChEBI" id="CHEBI:37565"/>
        <dbReference type="ChEBI" id="CHEBI:167616"/>
        <dbReference type="ChEBI" id="CHEBI:167617"/>
        <dbReference type="EC" id="2.7.7.50"/>
    </reaction>
    <physiologicalReaction direction="left-to-right" evidence="9">
        <dbReference type="Rhea" id="RHEA:67013"/>
    </physiologicalReaction>
</comment>
<feature type="binding site" evidence="13">
    <location>
        <position position="359"/>
    </location>
    <ligand>
        <name>GTP</name>
        <dbReference type="ChEBI" id="CHEBI:37565"/>
    </ligand>
</feature>
<reference evidence="16" key="1">
    <citation type="submission" date="2018-01" db="EMBL/GenBank/DDBJ databases">
        <title>An insight into the sialome of Amazonian anophelines.</title>
        <authorList>
            <person name="Ribeiro J.M."/>
            <person name="Scarpassa V."/>
            <person name="Calvo E."/>
        </authorList>
    </citation>
    <scope>NUCLEOTIDE SEQUENCE</scope>
    <source>
        <tissue evidence="16">Salivary glands</tissue>
    </source>
</reference>
<dbReference type="CDD" id="cd07895">
    <property type="entry name" value="Adenylation_mRNA_capping"/>
    <property type="match status" value="1"/>
</dbReference>
<feature type="binding site" evidence="13">
    <location>
        <position position="343"/>
    </location>
    <ligand>
        <name>GTP</name>
        <dbReference type="ChEBI" id="CHEBI:37565"/>
    </ligand>
</feature>
<dbReference type="AlphaFoldDB" id="A0A2M3Z496"/>
<comment type="subcellular location">
    <subcellularLocation>
        <location evidence="1 10">Nucleus</location>
    </subcellularLocation>
</comment>
<evidence type="ECO:0000256" key="6">
    <source>
        <dbReference type="ARBA" id="ARBA00023042"/>
    </source>
</evidence>
<comment type="similarity">
    <text evidence="10">In the N-terminal section; belongs to the non-receptor class of the protein-tyrosine phosphatase family.</text>
</comment>
<dbReference type="GO" id="GO:0004484">
    <property type="term" value="F:mRNA guanylyltransferase activity"/>
    <property type="evidence" value="ECO:0007669"/>
    <property type="project" value="UniProtKB-UniRule"/>
</dbReference>
<evidence type="ECO:0000256" key="11">
    <source>
        <dbReference type="PIRSR" id="PIRSR036958-1"/>
    </source>
</evidence>
<feature type="binding site" evidence="13">
    <location>
        <begin position="387"/>
        <end position="389"/>
    </location>
    <ligand>
        <name>GTP</name>
        <dbReference type="ChEBI" id="CHEBI:37565"/>
    </ligand>
</feature>
<dbReference type="InterPro" id="IPR000387">
    <property type="entry name" value="Tyr_Pase_dom"/>
</dbReference>
<protein>
    <recommendedName>
        <fullName evidence="10">mRNA-capping enzyme</fullName>
    </recommendedName>
    <domain>
        <recommendedName>
            <fullName evidence="10">mRNA 5'-triphosphate monophosphatase</fullName>
            <ecNumber evidence="10">3.6.1.74</ecNumber>
        </recommendedName>
        <alternativeName>
            <fullName evidence="10">mRNA 5'-phosphatase</fullName>
        </alternativeName>
    </domain>
    <domain>
        <recommendedName>
            <fullName evidence="10">mRNA guanylyltransferase</fullName>
            <ecNumber evidence="10">2.7.7.50</ecNumber>
        </recommendedName>
        <alternativeName>
            <fullName evidence="10">GTP--RNA guanylyltransferase</fullName>
            <shortName evidence="10">GTase</shortName>
        </alternativeName>
    </domain>
</protein>
<accession>A0A2M3Z496</accession>
<evidence type="ECO:0000256" key="4">
    <source>
        <dbReference type="ARBA" id="ARBA00022695"/>
    </source>
</evidence>
<dbReference type="GO" id="GO:0140818">
    <property type="term" value="F:mRNA 5'-triphosphate monophosphatase activity"/>
    <property type="evidence" value="ECO:0007669"/>
    <property type="project" value="UniProtKB-EC"/>
</dbReference>
<evidence type="ECO:0000256" key="3">
    <source>
        <dbReference type="ARBA" id="ARBA00022679"/>
    </source>
</evidence>
<comment type="similarity">
    <text evidence="10">In the C-terminal section; belongs to the eukaryotic GTase family.</text>
</comment>
<evidence type="ECO:0000256" key="1">
    <source>
        <dbReference type="ARBA" id="ARBA00004123"/>
    </source>
</evidence>
<keyword evidence="10" id="KW-0378">Hydrolase</keyword>